<feature type="domain" description="Methyl-accepting transducer" evidence="8">
    <location>
        <begin position="143"/>
        <end position="400"/>
    </location>
</feature>
<dbReference type="Gene3D" id="6.10.340.10">
    <property type="match status" value="1"/>
</dbReference>
<keyword evidence="7" id="KW-0812">Transmembrane</keyword>
<comment type="similarity">
    <text evidence="5">Belongs to the methyl-accepting chemotaxis (MCP) protein family.</text>
</comment>
<dbReference type="RefSeq" id="WP_263072518.1">
    <property type="nucleotide sequence ID" value="NZ_JAOUSF010000002.1"/>
</dbReference>
<dbReference type="EMBL" id="JAOUSF010000002">
    <property type="protein sequence ID" value="MCU9613308.1"/>
    <property type="molecule type" value="Genomic_DNA"/>
</dbReference>
<dbReference type="AlphaFoldDB" id="A0AAE3ITG4"/>
<accession>A0AAE3ITG4</accession>
<name>A0AAE3ITG4_9BACI</name>
<dbReference type="Gene3D" id="1.10.287.950">
    <property type="entry name" value="Methyl-accepting chemotaxis protein"/>
    <property type="match status" value="1"/>
</dbReference>
<gene>
    <name evidence="10" type="ORF">OEV98_07040</name>
</gene>
<dbReference type="Proteomes" id="UP001209318">
    <property type="component" value="Unassembled WGS sequence"/>
</dbReference>
<keyword evidence="11" id="KW-1185">Reference proteome</keyword>
<dbReference type="Pfam" id="PF00672">
    <property type="entry name" value="HAMP"/>
    <property type="match status" value="1"/>
</dbReference>
<evidence type="ECO:0000256" key="7">
    <source>
        <dbReference type="SAM" id="Phobius"/>
    </source>
</evidence>
<dbReference type="PANTHER" id="PTHR32089:SF112">
    <property type="entry name" value="LYSOZYME-LIKE PROTEIN-RELATED"/>
    <property type="match status" value="1"/>
</dbReference>
<proteinExistence type="inferred from homology"/>
<dbReference type="SMART" id="SM00283">
    <property type="entry name" value="MA"/>
    <property type="match status" value="1"/>
</dbReference>
<dbReference type="SUPFAM" id="SSF58104">
    <property type="entry name" value="Methyl-accepting chemotaxis protein (MCP) signaling domain"/>
    <property type="match status" value="1"/>
</dbReference>
<dbReference type="InterPro" id="IPR003660">
    <property type="entry name" value="HAMP_dom"/>
</dbReference>
<keyword evidence="7" id="KW-1133">Transmembrane helix</keyword>
<keyword evidence="3 7" id="KW-0472">Membrane</keyword>
<comment type="subcellular location">
    <subcellularLocation>
        <location evidence="1">Cell membrane</location>
    </subcellularLocation>
</comment>
<feature type="transmembrane region" description="Helical" evidence="7">
    <location>
        <begin position="49"/>
        <end position="73"/>
    </location>
</feature>
<evidence type="ECO:0000256" key="1">
    <source>
        <dbReference type="ARBA" id="ARBA00004236"/>
    </source>
</evidence>
<feature type="domain" description="HAMP" evidence="9">
    <location>
        <begin position="71"/>
        <end position="124"/>
    </location>
</feature>
<dbReference type="CDD" id="cd06225">
    <property type="entry name" value="HAMP"/>
    <property type="match status" value="1"/>
</dbReference>
<dbReference type="PROSITE" id="PS50111">
    <property type="entry name" value="CHEMOTAXIS_TRANSDUC_2"/>
    <property type="match status" value="1"/>
</dbReference>
<evidence type="ECO:0000259" key="8">
    <source>
        <dbReference type="PROSITE" id="PS50111"/>
    </source>
</evidence>
<evidence type="ECO:0000256" key="3">
    <source>
        <dbReference type="ARBA" id="ARBA00023136"/>
    </source>
</evidence>
<evidence type="ECO:0000259" key="9">
    <source>
        <dbReference type="PROSITE" id="PS50885"/>
    </source>
</evidence>
<evidence type="ECO:0000313" key="10">
    <source>
        <dbReference type="EMBL" id="MCU9613308.1"/>
    </source>
</evidence>
<feature type="transmembrane region" description="Helical" evidence="7">
    <location>
        <begin position="15"/>
        <end position="37"/>
    </location>
</feature>
<evidence type="ECO:0000313" key="11">
    <source>
        <dbReference type="Proteomes" id="UP001209318"/>
    </source>
</evidence>
<dbReference type="InterPro" id="IPR004089">
    <property type="entry name" value="MCPsignal_dom"/>
</dbReference>
<evidence type="ECO:0000256" key="5">
    <source>
        <dbReference type="ARBA" id="ARBA00029447"/>
    </source>
</evidence>
<keyword evidence="2" id="KW-1003">Cell membrane</keyword>
<dbReference type="SMART" id="SM00304">
    <property type="entry name" value="HAMP"/>
    <property type="match status" value="1"/>
</dbReference>
<evidence type="ECO:0000256" key="6">
    <source>
        <dbReference type="PROSITE-ProRule" id="PRU00284"/>
    </source>
</evidence>
<dbReference type="GO" id="GO:0005886">
    <property type="term" value="C:plasma membrane"/>
    <property type="evidence" value="ECO:0007669"/>
    <property type="project" value="UniProtKB-SubCell"/>
</dbReference>
<reference evidence="10" key="1">
    <citation type="submission" date="2022-10" db="EMBL/GenBank/DDBJ databases">
        <title>Description of Fervidibacillus gen. nov. in the family Fervidibacillaceae fam. nov. with two species, Fervidibacillus albus sp. nov., and Fervidibacillus halotolerans sp. nov., isolated from tidal flat sediments.</title>
        <authorList>
            <person name="Kwon K.K."/>
            <person name="Yang S.-H."/>
        </authorList>
    </citation>
    <scope>NUCLEOTIDE SEQUENCE</scope>
    <source>
        <strain evidence="10">JCM 19140</strain>
    </source>
</reference>
<evidence type="ECO:0000256" key="2">
    <source>
        <dbReference type="ARBA" id="ARBA00022475"/>
    </source>
</evidence>
<keyword evidence="4 6" id="KW-0807">Transducer</keyword>
<dbReference type="Pfam" id="PF00015">
    <property type="entry name" value="MCPsignal"/>
    <property type="match status" value="1"/>
</dbReference>
<sequence length="430" mass="46581">MAEKRKYKFSLKKKLVLLTIALAIITYTTSAIFIYFIQPLFFENVNQFYFTIGTLAAGIIWSGILAIILAGFITKPLKRLEAAVLQAAKGDISSNAFVSKSDDEIRAVGLAFNFMLENIRQMVKVIDENFQATNQKVLQISNESSKAAEQVGNIVRTIGDISSGAESSAEAVQSTAESVDNVVTLAKTVQQSAKQCEIASSEMLQSLNNSKAVVTSLISGIKDLAAGNEHSLQVVQRLEKNAAEIEQITLVVGDIAAQTNLLALNASIEAARAGEHGRGFAVVANEVRKLADESAKAVNGIGELITNIQTEVQQVVKQISEQVHHVKEEVQNGESANVMMENMTTNVYEVADAVKGIANLIDQQMNSIEITYHQSQEVSAIAEETSAGAQQVAASSQEQLSVMETIDDLVTELKVDAEKLQKTITQFKIK</sequence>
<dbReference type="PROSITE" id="PS50885">
    <property type="entry name" value="HAMP"/>
    <property type="match status" value="1"/>
</dbReference>
<dbReference type="GO" id="GO:0007165">
    <property type="term" value="P:signal transduction"/>
    <property type="evidence" value="ECO:0007669"/>
    <property type="project" value="UniProtKB-KW"/>
</dbReference>
<evidence type="ECO:0000256" key="4">
    <source>
        <dbReference type="ARBA" id="ARBA00023224"/>
    </source>
</evidence>
<organism evidence="10 11">
    <name type="scientific">Perspicuibacillus lycopersici</name>
    <dbReference type="NCBI Taxonomy" id="1325689"/>
    <lineage>
        <taxon>Bacteria</taxon>
        <taxon>Bacillati</taxon>
        <taxon>Bacillota</taxon>
        <taxon>Bacilli</taxon>
        <taxon>Bacillales</taxon>
        <taxon>Bacillaceae</taxon>
        <taxon>Perspicuibacillus</taxon>
    </lineage>
</organism>
<protein>
    <submittedName>
        <fullName evidence="10">Methyl-accepting chemotaxis protein</fullName>
    </submittedName>
</protein>
<dbReference type="PANTHER" id="PTHR32089">
    <property type="entry name" value="METHYL-ACCEPTING CHEMOTAXIS PROTEIN MCPB"/>
    <property type="match status" value="1"/>
</dbReference>
<comment type="caution">
    <text evidence="10">The sequence shown here is derived from an EMBL/GenBank/DDBJ whole genome shotgun (WGS) entry which is preliminary data.</text>
</comment>